<dbReference type="Proteomes" id="UP000641514">
    <property type="component" value="Unassembled WGS sequence"/>
</dbReference>
<protein>
    <recommendedName>
        <fullName evidence="4">DUF2273 domain-containing protein</fullName>
    </recommendedName>
</protein>
<evidence type="ECO:0000313" key="2">
    <source>
        <dbReference type="EMBL" id="GGC75197.1"/>
    </source>
</evidence>
<keyword evidence="1" id="KW-0472">Membrane</keyword>
<keyword evidence="1" id="KW-0812">Transmembrane</keyword>
<gene>
    <name evidence="2" type="ORF">GCM10011410_30630</name>
</gene>
<dbReference type="RefSeq" id="WP_188677160.1">
    <property type="nucleotide sequence ID" value="NZ_BMJH01000004.1"/>
</dbReference>
<evidence type="ECO:0000313" key="3">
    <source>
        <dbReference type="Proteomes" id="UP000641514"/>
    </source>
</evidence>
<dbReference type="EMBL" id="BMJH01000004">
    <property type="protein sequence ID" value="GGC75197.1"/>
    <property type="molecule type" value="Genomic_DNA"/>
</dbReference>
<organism evidence="2 3">
    <name type="scientific">Hoyosella rhizosphaerae</name>
    <dbReference type="NCBI Taxonomy" id="1755582"/>
    <lineage>
        <taxon>Bacteria</taxon>
        <taxon>Bacillati</taxon>
        <taxon>Actinomycetota</taxon>
        <taxon>Actinomycetes</taxon>
        <taxon>Mycobacteriales</taxon>
        <taxon>Hoyosellaceae</taxon>
        <taxon>Hoyosella</taxon>
    </lineage>
</organism>
<keyword evidence="3" id="KW-1185">Reference proteome</keyword>
<name>A0A916UK29_9ACTN</name>
<reference evidence="2" key="1">
    <citation type="journal article" date="2014" name="Int. J. Syst. Evol. Microbiol.">
        <title>Complete genome sequence of Corynebacterium casei LMG S-19264T (=DSM 44701T), isolated from a smear-ripened cheese.</title>
        <authorList>
            <consortium name="US DOE Joint Genome Institute (JGI-PGF)"/>
            <person name="Walter F."/>
            <person name="Albersmeier A."/>
            <person name="Kalinowski J."/>
            <person name="Ruckert C."/>
        </authorList>
    </citation>
    <scope>NUCLEOTIDE SEQUENCE</scope>
    <source>
        <strain evidence="2">CGMCC 1.15478</strain>
    </source>
</reference>
<dbReference type="AlphaFoldDB" id="A0A916UK29"/>
<keyword evidence="1" id="KW-1133">Transmembrane helix</keyword>
<accession>A0A916UK29</accession>
<sequence length="59" mass="5856">MSNAQTGLIAGLLLTIAIVLGGWSALLLAIVVGGAFTALGAHRDGTIDLGALLRGRNNG</sequence>
<proteinExistence type="predicted"/>
<comment type="caution">
    <text evidence="2">The sequence shown here is derived from an EMBL/GenBank/DDBJ whole genome shotgun (WGS) entry which is preliminary data.</text>
</comment>
<evidence type="ECO:0000256" key="1">
    <source>
        <dbReference type="SAM" id="Phobius"/>
    </source>
</evidence>
<feature type="transmembrane region" description="Helical" evidence="1">
    <location>
        <begin position="12"/>
        <end position="36"/>
    </location>
</feature>
<reference evidence="2" key="2">
    <citation type="submission" date="2020-09" db="EMBL/GenBank/DDBJ databases">
        <authorList>
            <person name="Sun Q."/>
            <person name="Zhou Y."/>
        </authorList>
    </citation>
    <scope>NUCLEOTIDE SEQUENCE</scope>
    <source>
        <strain evidence="2">CGMCC 1.15478</strain>
    </source>
</reference>
<evidence type="ECO:0008006" key="4">
    <source>
        <dbReference type="Google" id="ProtNLM"/>
    </source>
</evidence>